<dbReference type="Pfam" id="PF00563">
    <property type="entry name" value="EAL"/>
    <property type="match status" value="1"/>
</dbReference>
<reference evidence="5 6" key="1">
    <citation type="submission" date="2019-03" db="EMBL/GenBank/DDBJ databases">
        <title>Genome sequence of Thiobacillaceae bacterium LSR1, a sulfur-oxidizing bacterium isolated from freshwater sediment.</title>
        <authorList>
            <person name="Li S."/>
        </authorList>
    </citation>
    <scope>NUCLEOTIDE SEQUENCE [LARGE SCALE GENOMIC DNA]</scope>
    <source>
        <strain evidence="5 6">LSR1</strain>
    </source>
</reference>
<protein>
    <submittedName>
        <fullName evidence="5">EAL domain-containing protein</fullName>
    </submittedName>
</protein>
<dbReference type="PROSITE" id="PS50883">
    <property type="entry name" value="EAL"/>
    <property type="match status" value="1"/>
</dbReference>
<dbReference type="NCBIfam" id="TIGR00254">
    <property type="entry name" value="GGDEF"/>
    <property type="match status" value="1"/>
</dbReference>
<dbReference type="Pfam" id="PF13426">
    <property type="entry name" value="PAS_9"/>
    <property type="match status" value="1"/>
</dbReference>
<dbReference type="CDD" id="cd00130">
    <property type="entry name" value="PAS"/>
    <property type="match status" value="1"/>
</dbReference>
<evidence type="ECO:0000259" key="2">
    <source>
        <dbReference type="PROSITE" id="PS50113"/>
    </source>
</evidence>
<accession>A0A4R1BKX8</accession>
<dbReference type="NCBIfam" id="TIGR00229">
    <property type="entry name" value="sensory_box"/>
    <property type="match status" value="1"/>
</dbReference>
<dbReference type="Gene3D" id="3.20.20.450">
    <property type="entry name" value="EAL domain"/>
    <property type="match status" value="1"/>
</dbReference>
<keyword evidence="1" id="KW-0472">Membrane</keyword>
<dbReference type="PROSITE" id="PS50887">
    <property type="entry name" value="GGDEF"/>
    <property type="match status" value="1"/>
</dbReference>
<feature type="transmembrane region" description="Helical" evidence="1">
    <location>
        <begin position="248"/>
        <end position="273"/>
    </location>
</feature>
<dbReference type="InterPro" id="IPR035919">
    <property type="entry name" value="EAL_sf"/>
</dbReference>
<dbReference type="Pfam" id="PF19443">
    <property type="entry name" value="DAHL"/>
    <property type="match status" value="1"/>
</dbReference>
<organism evidence="5 6">
    <name type="scientific">Parasulfuritortus cantonensis</name>
    <dbReference type="NCBI Taxonomy" id="2528202"/>
    <lineage>
        <taxon>Bacteria</taxon>
        <taxon>Pseudomonadati</taxon>
        <taxon>Pseudomonadota</taxon>
        <taxon>Betaproteobacteria</taxon>
        <taxon>Nitrosomonadales</taxon>
        <taxon>Thiobacillaceae</taxon>
        <taxon>Parasulfuritortus</taxon>
    </lineage>
</organism>
<dbReference type="Gene3D" id="3.30.450.20">
    <property type="entry name" value="PAS domain"/>
    <property type="match status" value="1"/>
</dbReference>
<dbReference type="Gene3D" id="3.30.70.270">
    <property type="match status" value="1"/>
</dbReference>
<dbReference type="AlphaFoldDB" id="A0A4R1BKX8"/>
<dbReference type="Pfam" id="PF00990">
    <property type="entry name" value="GGDEF"/>
    <property type="match status" value="1"/>
</dbReference>
<dbReference type="SMART" id="SM00052">
    <property type="entry name" value="EAL"/>
    <property type="match status" value="1"/>
</dbReference>
<dbReference type="PANTHER" id="PTHR44757:SF2">
    <property type="entry name" value="BIOFILM ARCHITECTURE MAINTENANCE PROTEIN MBAA"/>
    <property type="match status" value="1"/>
</dbReference>
<evidence type="ECO:0000259" key="3">
    <source>
        <dbReference type="PROSITE" id="PS50883"/>
    </source>
</evidence>
<gene>
    <name evidence="5" type="ORF">EZJ19_03610</name>
</gene>
<dbReference type="InterPro" id="IPR029787">
    <property type="entry name" value="Nucleotide_cyclase"/>
</dbReference>
<dbReference type="CDD" id="cd01949">
    <property type="entry name" value="GGDEF"/>
    <property type="match status" value="1"/>
</dbReference>
<evidence type="ECO:0000313" key="6">
    <source>
        <dbReference type="Proteomes" id="UP000295443"/>
    </source>
</evidence>
<feature type="domain" description="PAC" evidence="2">
    <location>
        <begin position="359"/>
        <end position="409"/>
    </location>
</feature>
<dbReference type="EMBL" id="SJZB01000013">
    <property type="protein sequence ID" value="TCJ18004.1"/>
    <property type="molecule type" value="Genomic_DNA"/>
</dbReference>
<dbReference type="InterPro" id="IPR000014">
    <property type="entry name" value="PAS"/>
</dbReference>
<dbReference type="Proteomes" id="UP000295443">
    <property type="component" value="Unassembled WGS sequence"/>
</dbReference>
<comment type="caution">
    <text evidence="5">The sequence shown here is derived from an EMBL/GenBank/DDBJ whole genome shotgun (WGS) entry which is preliminary data.</text>
</comment>
<dbReference type="SUPFAM" id="SSF55073">
    <property type="entry name" value="Nucleotide cyclase"/>
    <property type="match status" value="1"/>
</dbReference>
<evidence type="ECO:0000313" key="5">
    <source>
        <dbReference type="EMBL" id="TCJ18004.1"/>
    </source>
</evidence>
<dbReference type="GO" id="GO:0003824">
    <property type="term" value="F:catalytic activity"/>
    <property type="evidence" value="ECO:0007669"/>
    <property type="project" value="UniProtKB-ARBA"/>
</dbReference>
<dbReference type="PANTHER" id="PTHR44757">
    <property type="entry name" value="DIGUANYLATE CYCLASE DGCP"/>
    <property type="match status" value="1"/>
</dbReference>
<dbReference type="SUPFAM" id="SSF55785">
    <property type="entry name" value="PYP-like sensor domain (PAS domain)"/>
    <property type="match status" value="1"/>
</dbReference>
<dbReference type="InterPro" id="IPR052155">
    <property type="entry name" value="Biofilm_reg_signaling"/>
</dbReference>
<dbReference type="InterPro" id="IPR045812">
    <property type="entry name" value="DAHL"/>
</dbReference>
<dbReference type="SMART" id="SM00267">
    <property type="entry name" value="GGDEF"/>
    <property type="match status" value="1"/>
</dbReference>
<keyword evidence="6" id="KW-1185">Reference proteome</keyword>
<sequence>MTRRFRRYRVWLGWAIGLGLLVMLALLSSQRDGSLRAMQAQVPILLNQENAMKVAVVRLRYGLDSNYDLLNHYFQVIDGHLRVLVSQADGQDAATEVDEYGRIVRREIDLGESFKYQNAVVRNSLRYLQSESVRVVDAVPRDRAGRALHRALNQLANTVVLMSLGNDASLHAEAEAALAEVDALRAGLDERTRATTERLMRHVHLLVETLPQLDRTTRNLLDSGSRRKLEAIDAHLRQVYDAESRRAGFYRVILVFLATGLFVAFAVLAARYLDNVRQVAGQRRFLQSLTDNVGVGVVVAGGDDRLTFANPHAETLLGYETGGLAGVHLHDSVHVGKDGERVLCQDCRAMATTLQGRSFVGEVHFRRRDGAVIPVLLHAATFNDGDRQAVVLAFQDMSEIHEARRQLERLAYYDALTGLPNRTLLQDRVDQALAQARRQEKAVAFFMLDLDNFKGVNDSLGHAVGDELLCQVALRIRASLRETDTSARLGGDEFAVLIPDAISAEDAARLAGKLIRAIGQPYHLSGYDLVCGVSIGITFFPEDAANCDQLMRNADAAMFRAKESGTNRFQFYTEDMGAGAMERLQLESHLRHALARGELAVHFQPQCRADGSVAGAEALLRWNSPRFGMVPPVRFIPIAERSGLIVEIGEWVLREACRQGQRWRNGPAPEFRVAVNLSVAQFRQADLVARVADILAETGFPATALELEITESMLMEEVQSSLETLASLKALGCMLAIDDFGTGYSSLAYLKRFELDVLKIDKSFVDGLGNDGNDSAVVHAIVGMARSLGLAMVAEGVESHDQYDELVAFGGEDILLQGYLLGYPMPADELDHRLASPTG</sequence>
<dbReference type="InterPro" id="IPR035965">
    <property type="entry name" value="PAS-like_dom_sf"/>
</dbReference>
<dbReference type="FunFam" id="3.30.70.270:FF:000001">
    <property type="entry name" value="Diguanylate cyclase domain protein"/>
    <property type="match status" value="1"/>
</dbReference>
<dbReference type="InterPro" id="IPR000160">
    <property type="entry name" value="GGDEF_dom"/>
</dbReference>
<dbReference type="InterPro" id="IPR043128">
    <property type="entry name" value="Rev_trsase/Diguanyl_cyclase"/>
</dbReference>
<name>A0A4R1BKX8_9PROT</name>
<keyword evidence="1" id="KW-1133">Transmembrane helix</keyword>
<dbReference type="RefSeq" id="WP_131444923.1">
    <property type="nucleotide sequence ID" value="NZ_SJZB01000013.1"/>
</dbReference>
<keyword evidence="1" id="KW-0812">Transmembrane</keyword>
<dbReference type="InterPro" id="IPR001633">
    <property type="entry name" value="EAL_dom"/>
</dbReference>
<dbReference type="PROSITE" id="PS50113">
    <property type="entry name" value="PAC"/>
    <property type="match status" value="1"/>
</dbReference>
<feature type="domain" description="GGDEF" evidence="4">
    <location>
        <begin position="441"/>
        <end position="574"/>
    </location>
</feature>
<evidence type="ECO:0000256" key="1">
    <source>
        <dbReference type="SAM" id="Phobius"/>
    </source>
</evidence>
<dbReference type="InterPro" id="IPR000700">
    <property type="entry name" value="PAS-assoc_C"/>
</dbReference>
<dbReference type="CDD" id="cd01948">
    <property type="entry name" value="EAL"/>
    <property type="match status" value="1"/>
</dbReference>
<feature type="domain" description="EAL" evidence="3">
    <location>
        <begin position="583"/>
        <end position="838"/>
    </location>
</feature>
<dbReference type="SUPFAM" id="SSF141868">
    <property type="entry name" value="EAL domain-like"/>
    <property type="match status" value="1"/>
</dbReference>
<proteinExistence type="predicted"/>
<dbReference type="OrthoDB" id="9813903at2"/>
<evidence type="ECO:0000259" key="4">
    <source>
        <dbReference type="PROSITE" id="PS50887"/>
    </source>
</evidence>